<name>A0ABV2PP36_9BACI</name>
<proteinExistence type="predicted"/>
<gene>
    <name evidence="2" type="ORF">ABIA69_003906</name>
</gene>
<keyword evidence="3" id="KW-1185">Reference proteome</keyword>
<evidence type="ECO:0000313" key="2">
    <source>
        <dbReference type="EMBL" id="MET4562715.1"/>
    </source>
</evidence>
<dbReference type="EMBL" id="JBEPSB010000024">
    <property type="protein sequence ID" value="MET4562715.1"/>
    <property type="molecule type" value="Genomic_DNA"/>
</dbReference>
<comment type="caution">
    <text evidence="2">The sequence shown here is derived from an EMBL/GenBank/DDBJ whole genome shotgun (WGS) entry which is preliminary data.</text>
</comment>
<feature type="signal peptide" evidence="1">
    <location>
        <begin position="1"/>
        <end position="24"/>
    </location>
</feature>
<reference evidence="2 3" key="1">
    <citation type="submission" date="2024-06" db="EMBL/GenBank/DDBJ databases">
        <title>Sorghum-associated microbial communities from plants grown in Nebraska, USA.</title>
        <authorList>
            <person name="Schachtman D."/>
        </authorList>
    </citation>
    <scope>NUCLEOTIDE SEQUENCE [LARGE SCALE GENOMIC DNA]</scope>
    <source>
        <strain evidence="2 3">736</strain>
    </source>
</reference>
<dbReference type="Proteomes" id="UP001549363">
    <property type="component" value="Unassembled WGS sequence"/>
</dbReference>
<feature type="chain" id="PRO_5046239379" evidence="1">
    <location>
        <begin position="25"/>
        <end position="101"/>
    </location>
</feature>
<protein>
    <submittedName>
        <fullName evidence="2">Uncharacterized protein</fullName>
    </submittedName>
</protein>
<evidence type="ECO:0000313" key="3">
    <source>
        <dbReference type="Proteomes" id="UP001549363"/>
    </source>
</evidence>
<sequence>MKFKLIMIFLSAFFMMSLSNVALASDKENEHIITNFENIQLSNEVLYQKALKGELVNNEHTKVTVTENKTTEQITTTIDIEKVLSEEILPNGDVMTKNQEK</sequence>
<keyword evidence="1" id="KW-0732">Signal</keyword>
<dbReference type="RefSeq" id="WP_354472689.1">
    <property type="nucleotide sequence ID" value="NZ_JBEPSB010000024.1"/>
</dbReference>
<evidence type="ECO:0000256" key="1">
    <source>
        <dbReference type="SAM" id="SignalP"/>
    </source>
</evidence>
<accession>A0ABV2PP36</accession>
<organism evidence="2 3">
    <name type="scientific">Lysinibacillus parviboronicapiens</name>
    <dbReference type="NCBI Taxonomy" id="436516"/>
    <lineage>
        <taxon>Bacteria</taxon>
        <taxon>Bacillati</taxon>
        <taxon>Bacillota</taxon>
        <taxon>Bacilli</taxon>
        <taxon>Bacillales</taxon>
        <taxon>Bacillaceae</taxon>
        <taxon>Lysinibacillus</taxon>
    </lineage>
</organism>